<gene>
    <name evidence="3" type="ORF">HJG59_001551</name>
</gene>
<proteinExistence type="predicted"/>
<dbReference type="PANTHER" id="PTHR47736:SF1">
    <property type="entry name" value="BPI FOLD-CONTAINING FAMILY A MEMBER 3"/>
    <property type="match status" value="1"/>
</dbReference>
<dbReference type="InParanoid" id="A0A7J8HET9"/>
<evidence type="ECO:0000313" key="3">
    <source>
        <dbReference type="EMBL" id="KAF6470797.1"/>
    </source>
</evidence>
<dbReference type="FunCoup" id="A0A7J8HET9">
    <property type="interactions" value="64"/>
</dbReference>
<dbReference type="Pfam" id="PF01273">
    <property type="entry name" value="LBP_BPI_CETP"/>
    <property type="match status" value="1"/>
</dbReference>
<dbReference type="SUPFAM" id="SSF55394">
    <property type="entry name" value="Bactericidal permeability-increasing protein, BPI"/>
    <property type="match status" value="1"/>
</dbReference>
<reference evidence="3 4" key="1">
    <citation type="journal article" date="2020" name="Nature">
        <title>Six reference-quality genomes reveal evolution of bat adaptations.</title>
        <authorList>
            <person name="Jebb D."/>
            <person name="Huang Z."/>
            <person name="Pippel M."/>
            <person name="Hughes G.M."/>
            <person name="Lavrichenko K."/>
            <person name="Devanna P."/>
            <person name="Winkler S."/>
            <person name="Jermiin L.S."/>
            <person name="Skirmuntt E.C."/>
            <person name="Katzourakis A."/>
            <person name="Burkitt-Gray L."/>
            <person name="Ray D.A."/>
            <person name="Sullivan K.A.M."/>
            <person name="Roscito J.G."/>
            <person name="Kirilenko B.M."/>
            <person name="Davalos L.M."/>
            <person name="Corthals A.P."/>
            <person name="Power M.L."/>
            <person name="Jones G."/>
            <person name="Ransome R.D."/>
            <person name="Dechmann D.K.N."/>
            <person name="Locatelli A.G."/>
            <person name="Puechmaille S.J."/>
            <person name="Fedrigo O."/>
            <person name="Jarvis E.D."/>
            <person name="Hiller M."/>
            <person name="Vernes S.C."/>
            <person name="Myers E.W."/>
            <person name="Teeling E.C."/>
        </authorList>
    </citation>
    <scope>NUCLEOTIDE SEQUENCE [LARGE SCALE GENOMIC DNA]</scope>
    <source>
        <strain evidence="3">MMolMol1</strain>
        <tissue evidence="3">Muscle</tissue>
    </source>
</reference>
<feature type="signal peptide" evidence="1">
    <location>
        <begin position="1"/>
        <end position="19"/>
    </location>
</feature>
<evidence type="ECO:0000256" key="1">
    <source>
        <dbReference type="SAM" id="SignalP"/>
    </source>
</evidence>
<name>A0A7J8HET9_MOLMO</name>
<dbReference type="InterPro" id="IPR017942">
    <property type="entry name" value="Lipid-bd_serum_glycop_N"/>
</dbReference>
<keyword evidence="1" id="KW-0732">Signal</keyword>
<comment type="caution">
    <text evidence="3">The sequence shown here is derived from an EMBL/GenBank/DDBJ whole genome shotgun (WGS) entry which is preliminary data.</text>
</comment>
<dbReference type="GO" id="GO:0008289">
    <property type="term" value="F:lipid binding"/>
    <property type="evidence" value="ECO:0007669"/>
    <property type="project" value="InterPro"/>
</dbReference>
<protein>
    <submittedName>
        <fullName evidence="3">BPI fold containing family A member 3</fullName>
    </submittedName>
</protein>
<feature type="domain" description="Lipid-binding serum glycoprotein N-terminal" evidence="2">
    <location>
        <begin position="106"/>
        <end position="274"/>
    </location>
</feature>
<accession>A0A7J8HET9</accession>
<dbReference type="EMBL" id="JACASF010000006">
    <property type="protein sequence ID" value="KAF6470797.1"/>
    <property type="molecule type" value="Genomic_DNA"/>
</dbReference>
<evidence type="ECO:0000313" key="4">
    <source>
        <dbReference type="Proteomes" id="UP000550707"/>
    </source>
</evidence>
<dbReference type="AlphaFoldDB" id="A0A7J8HET9"/>
<keyword evidence="4" id="KW-1185">Reference proteome</keyword>
<dbReference type="InterPro" id="IPR017943">
    <property type="entry name" value="Bactericidal_perm-incr_a/b_dom"/>
</dbReference>
<organism evidence="3 4">
    <name type="scientific">Molossus molossus</name>
    <name type="common">Pallas' mastiff bat</name>
    <name type="synonym">Vespertilio molossus</name>
    <dbReference type="NCBI Taxonomy" id="27622"/>
    <lineage>
        <taxon>Eukaryota</taxon>
        <taxon>Metazoa</taxon>
        <taxon>Chordata</taxon>
        <taxon>Craniata</taxon>
        <taxon>Vertebrata</taxon>
        <taxon>Euteleostomi</taxon>
        <taxon>Mammalia</taxon>
        <taxon>Eutheria</taxon>
        <taxon>Laurasiatheria</taxon>
        <taxon>Chiroptera</taxon>
        <taxon>Yangochiroptera</taxon>
        <taxon>Molossidae</taxon>
        <taxon>Molossus</taxon>
    </lineage>
</organism>
<dbReference type="Proteomes" id="UP000550707">
    <property type="component" value="Unassembled WGS sequence"/>
</dbReference>
<feature type="chain" id="PRO_5029570975" evidence="1">
    <location>
        <begin position="20"/>
        <end position="294"/>
    </location>
</feature>
<dbReference type="PANTHER" id="PTHR47736">
    <property type="entry name" value="BPI FOLD-CONTAINING FAMILY A MEMBER 3"/>
    <property type="match status" value="1"/>
</dbReference>
<dbReference type="Gene3D" id="3.15.10.10">
    <property type="entry name" value="Bactericidal permeability-increasing protein, domain 1"/>
    <property type="match status" value="1"/>
</dbReference>
<evidence type="ECO:0000259" key="2">
    <source>
        <dbReference type="Pfam" id="PF01273"/>
    </source>
</evidence>
<sequence length="294" mass="33487">MHPLWKLLVLLRLLSLPSALHEQPWFGLAKAYTNSKSALLYGFTFHMQDFTPSGGHLYAHACIARGRERAKERNNIDSLPPVHTQTPTGNRTRNLVITQGLMKYNAESRIQNICLLDSLNASRQVATGMVSWLIGGGVKLQQQQEGSANITNIQLDYGRIQISFPKEWFSASISLEFDVDLKLRPFNNNTAKTHACMNLAVEFWLEKDEFGRRDLVIGSCRVEPRSVRTTVLTEDISPKIKHFLRNFRQNLEKVIPHLIEDQVCPLISEILRQLDVKLLKSLMEQPAAHELNHL</sequence>
<dbReference type="InterPro" id="IPR032946">
    <property type="entry name" value="Bpifa3"/>
</dbReference>